<dbReference type="InterPro" id="IPR050397">
    <property type="entry name" value="Env_Response_Regulators"/>
</dbReference>
<evidence type="ECO:0000256" key="3">
    <source>
        <dbReference type="ARBA" id="ARBA00023163"/>
    </source>
</evidence>
<evidence type="ECO:0000313" key="6">
    <source>
        <dbReference type="EMBL" id="ATU20981.1"/>
    </source>
</evidence>
<dbReference type="InterPro" id="IPR018490">
    <property type="entry name" value="cNMP-bd_dom_sf"/>
</dbReference>
<dbReference type="Pfam" id="PF13545">
    <property type="entry name" value="HTH_Crp_2"/>
    <property type="match status" value="1"/>
</dbReference>
<dbReference type="InterPro" id="IPR014710">
    <property type="entry name" value="RmlC-like_jellyroll"/>
</dbReference>
<dbReference type="Proteomes" id="UP000028995">
    <property type="component" value="Unassembled WGS sequence"/>
</dbReference>
<dbReference type="STRING" id="35760.BCHO_1560"/>
<name>A0A087AB54_9BIFI</name>
<gene>
    <name evidence="6" type="ORF">BcFMB_08695</name>
    <name evidence="7" type="ORF">BCHO_1560</name>
</gene>
<dbReference type="GO" id="GO:0003677">
    <property type="term" value="F:DNA binding"/>
    <property type="evidence" value="ECO:0007669"/>
    <property type="project" value="UniProtKB-KW"/>
</dbReference>
<feature type="domain" description="HTH crp-type" evidence="5">
    <location>
        <begin position="143"/>
        <end position="211"/>
    </location>
</feature>
<dbReference type="InterPro" id="IPR000595">
    <property type="entry name" value="cNMP-bd_dom"/>
</dbReference>
<dbReference type="SUPFAM" id="SSF51206">
    <property type="entry name" value="cAMP-binding domain-like"/>
    <property type="match status" value="1"/>
</dbReference>
<dbReference type="SUPFAM" id="SSF46785">
    <property type="entry name" value="Winged helix' DNA-binding domain"/>
    <property type="match status" value="1"/>
</dbReference>
<feature type="domain" description="Cyclic nucleotide-binding" evidence="4">
    <location>
        <begin position="11"/>
        <end position="129"/>
    </location>
</feature>
<evidence type="ECO:0000313" key="7">
    <source>
        <dbReference type="EMBL" id="KFI56004.1"/>
    </source>
</evidence>
<dbReference type="RefSeq" id="WP_022858724.1">
    <property type="nucleotide sequence ID" value="NZ_CP018044.1"/>
</dbReference>
<dbReference type="PANTHER" id="PTHR24567">
    <property type="entry name" value="CRP FAMILY TRANSCRIPTIONAL REGULATORY PROTEIN"/>
    <property type="match status" value="1"/>
</dbReference>
<dbReference type="InterPro" id="IPR036388">
    <property type="entry name" value="WH-like_DNA-bd_sf"/>
</dbReference>
<evidence type="ECO:0000313" key="8">
    <source>
        <dbReference type="Proteomes" id="UP000028995"/>
    </source>
</evidence>
<dbReference type="KEGG" id="bcho:BcFMB_08695"/>
<organism evidence="7 8">
    <name type="scientific">Bifidobacterium choerinum</name>
    <dbReference type="NCBI Taxonomy" id="35760"/>
    <lineage>
        <taxon>Bacteria</taxon>
        <taxon>Bacillati</taxon>
        <taxon>Actinomycetota</taxon>
        <taxon>Actinomycetes</taxon>
        <taxon>Bifidobacteriales</taxon>
        <taxon>Bifidobacteriaceae</taxon>
        <taxon>Bifidobacterium</taxon>
    </lineage>
</organism>
<dbReference type="InterPro" id="IPR012318">
    <property type="entry name" value="HTH_CRP"/>
</dbReference>
<dbReference type="CDD" id="cd00038">
    <property type="entry name" value="CAP_ED"/>
    <property type="match status" value="1"/>
</dbReference>
<dbReference type="EMBL" id="CP018044">
    <property type="protein sequence ID" value="ATU20981.1"/>
    <property type="molecule type" value="Genomic_DNA"/>
</dbReference>
<protein>
    <submittedName>
        <fullName evidence="7">Crp/Fnr family transcriptional regulator</fullName>
    </submittedName>
</protein>
<dbReference type="CDD" id="cd00092">
    <property type="entry name" value="HTH_CRP"/>
    <property type="match status" value="1"/>
</dbReference>
<evidence type="ECO:0000259" key="4">
    <source>
        <dbReference type="PROSITE" id="PS50042"/>
    </source>
</evidence>
<keyword evidence="3" id="KW-0804">Transcription</keyword>
<dbReference type="GO" id="GO:0003700">
    <property type="term" value="F:DNA-binding transcription factor activity"/>
    <property type="evidence" value="ECO:0007669"/>
    <property type="project" value="TreeGrafter"/>
</dbReference>
<dbReference type="Pfam" id="PF00027">
    <property type="entry name" value="cNMP_binding"/>
    <property type="match status" value="1"/>
</dbReference>
<dbReference type="OrthoDB" id="156829at2"/>
<evidence type="ECO:0000259" key="5">
    <source>
        <dbReference type="PROSITE" id="PS51063"/>
    </source>
</evidence>
<dbReference type="Gene3D" id="1.10.10.10">
    <property type="entry name" value="Winged helix-like DNA-binding domain superfamily/Winged helix DNA-binding domain"/>
    <property type="match status" value="1"/>
</dbReference>
<dbReference type="GO" id="GO:0005829">
    <property type="term" value="C:cytosol"/>
    <property type="evidence" value="ECO:0007669"/>
    <property type="project" value="TreeGrafter"/>
</dbReference>
<reference evidence="6 9" key="2">
    <citation type="submission" date="2016-11" db="EMBL/GenBank/DDBJ databases">
        <title>complete genome sequence of Bifidobacterium choerinum strain FMB-1.</title>
        <authorList>
            <person name="Park C.-S."/>
            <person name="Jung D.-H."/>
            <person name="Choi D.-S."/>
        </authorList>
    </citation>
    <scope>NUCLEOTIDE SEQUENCE [LARGE SCALE GENOMIC DNA]</scope>
    <source>
        <strain evidence="6 9">FMB-1</strain>
    </source>
</reference>
<dbReference type="PROSITE" id="PS50042">
    <property type="entry name" value="CNMP_BINDING_3"/>
    <property type="match status" value="1"/>
</dbReference>
<sequence>MQHICVSLVPLFMDLPGKDQLKINSLAIHRRYQKGETIFQPGDEKLQIVARGSMKVYQLSASGREQLLRVAQPGDYEGEKQLFGLENDSFFGEAMENTEICSLGKADFNRVLLGNPQLSLKLLELSTQKLLATERQTQFLAMERVEERLASYLLDLAKVAGSDQVQLSMKMKDIAFYLGTTPETLSRKFKLLEKMGYLKRTGKQVKILDEDGLLDL</sequence>
<evidence type="ECO:0000313" key="9">
    <source>
        <dbReference type="Proteomes" id="UP000229907"/>
    </source>
</evidence>
<reference evidence="7 8" key="1">
    <citation type="submission" date="2014-03" db="EMBL/GenBank/DDBJ databases">
        <title>Genomics of Bifidobacteria.</title>
        <authorList>
            <person name="Ventura M."/>
            <person name="Milani C."/>
            <person name="Lugli G.A."/>
        </authorList>
    </citation>
    <scope>NUCLEOTIDE SEQUENCE [LARGE SCALE GENOMIC DNA]</scope>
    <source>
        <strain evidence="7 8">LMG 10510</strain>
    </source>
</reference>
<dbReference type="eggNOG" id="COG0664">
    <property type="taxonomic scope" value="Bacteria"/>
</dbReference>
<dbReference type="SMART" id="SM00419">
    <property type="entry name" value="HTH_CRP"/>
    <property type="match status" value="1"/>
</dbReference>
<proteinExistence type="predicted"/>
<dbReference type="InterPro" id="IPR036390">
    <property type="entry name" value="WH_DNA-bd_sf"/>
</dbReference>
<keyword evidence="2" id="KW-0238">DNA-binding</keyword>
<evidence type="ECO:0000256" key="2">
    <source>
        <dbReference type="ARBA" id="ARBA00023125"/>
    </source>
</evidence>
<dbReference type="PANTHER" id="PTHR24567:SF26">
    <property type="entry name" value="REGULATORY PROTEIN YEIL"/>
    <property type="match status" value="1"/>
</dbReference>
<keyword evidence="1" id="KW-0805">Transcription regulation</keyword>
<dbReference type="Gene3D" id="2.60.120.10">
    <property type="entry name" value="Jelly Rolls"/>
    <property type="match status" value="1"/>
</dbReference>
<evidence type="ECO:0000256" key="1">
    <source>
        <dbReference type="ARBA" id="ARBA00023015"/>
    </source>
</evidence>
<keyword evidence="8" id="KW-1185">Reference proteome</keyword>
<accession>A0A087AB54</accession>
<dbReference type="PROSITE" id="PS51063">
    <property type="entry name" value="HTH_CRP_2"/>
    <property type="match status" value="1"/>
</dbReference>
<dbReference type="Proteomes" id="UP000229907">
    <property type="component" value="Chromosome"/>
</dbReference>
<dbReference type="EMBL" id="JGYU01000012">
    <property type="protein sequence ID" value="KFI56004.1"/>
    <property type="molecule type" value="Genomic_DNA"/>
</dbReference>
<dbReference type="AlphaFoldDB" id="A0A087AB54"/>
<dbReference type="SMART" id="SM00100">
    <property type="entry name" value="cNMP"/>
    <property type="match status" value="1"/>
</dbReference>